<protein>
    <submittedName>
        <fullName evidence="2">Uncharacterized protein</fullName>
    </submittedName>
</protein>
<dbReference type="Proteomes" id="UP000701702">
    <property type="component" value="Unassembled WGS sequence"/>
</dbReference>
<sequence length="175" mass="19543">MEGMVGRLEKTETDRQELTGRNGTLDRRSRALLIMVDGLTDSRELRARGEQLGLDSNSLRRLLQGGLIRLLVESVHETVTRQSEEKPSAIPSKLPGQRRSLAAARMYLIDVAERMLGRTAHPIKTRLIEAMDSASIEQVFQEFLDIMRGKATPAIVAHIEERFLDVLPLSNEGVG</sequence>
<proteinExistence type="predicted"/>
<dbReference type="RefSeq" id="WP_224010320.1">
    <property type="nucleotide sequence ID" value="NZ_CAJZAF010000061.1"/>
</dbReference>
<evidence type="ECO:0000313" key="3">
    <source>
        <dbReference type="Proteomes" id="UP000701702"/>
    </source>
</evidence>
<evidence type="ECO:0000256" key="1">
    <source>
        <dbReference type="SAM" id="MobiDB-lite"/>
    </source>
</evidence>
<keyword evidence="3" id="KW-1185">Reference proteome</keyword>
<feature type="region of interest" description="Disordered" evidence="1">
    <location>
        <begin position="1"/>
        <end position="22"/>
    </location>
</feature>
<feature type="compositionally biased region" description="Basic and acidic residues" evidence="1">
    <location>
        <begin position="7"/>
        <end position="22"/>
    </location>
</feature>
<reference evidence="2 3" key="1">
    <citation type="submission" date="2021-08" db="EMBL/GenBank/DDBJ databases">
        <authorList>
            <person name="Peeters C."/>
        </authorList>
    </citation>
    <scope>NUCLEOTIDE SEQUENCE [LARGE SCALE GENOMIC DNA]</scope>
    <source>
        <strain evidence="2 3">LMG 23994</strain>
    </source>
</reference>
<evidence type="ECO:0000313" key="2">
    <source>
        <dbReference type="EMBL" id="CAG9187199.1"/>
    </source>
</evidence>
<dbReference type="EMBL" id="CAJZAF010000061">
    <property type="protein sequence ID" value="CAG9187199.1"/>
    <property type="molecule type" value="Genomic_DNA"/>
</dbReference>
<comment type="caution">
    <text evidence="2">The sequence shown here is derived from an EMBL/GenBank/DDBJ whole genome shotgun (WGS) entry which is preliminary data.</text>
</comment>
<name>A0ABM8Y370_9BURK</name>
<organism evidence="2 3">
    <name type="scientific">Cupriavidus pinatubonensis</name>
    <dbReference type="NCBI Taxonomy" id="248026"/>
    <lineage>
        <taxon>Bacteria</taxon>
        <taxon>Pseudomonadati</taxon>
        <taxon>Pseudomonadota</taxon>
        <taxon>Betaproteobacteria</taxon>
        <taxon>Burkholderiales</taxon>
        <taxon>Burkholderiaceae</taxon>
        <taxon>Cupriavidus</taxon>
    </lineage>
</organism>
<gene>
    <name evidence="2" type="ORF">LMG23994_06642</name>
</gene>
<accession>A0ABM8Y370</accession>